<proteinExistence type="predicted"/>
<evidence type="ECO:0000313" key="2">
    <source>
        <dbReference type="Proteomes" id="UP000283841"/>
    </source>
</evidence>
<dbReference type="EMBL" id="RCNU01000009">
    <property type="protein sequence ID" value="RWQ93443.1"/>
    <property type="molecule type" value="Genomic_DNA"/>
</dbReference>
<gene>
    <name evidence="1" type="ORF">C8Q69DRAFT_508680</name>
</gene>
<protein>
    <submittedName>
        <fullName evidence="1">Uncharacterized protein</fullName>
    </submittedName>
</protein>
<evidence type="ECO:0000313" key="1">
    <source>
        <dbReference type="EMBL" id="RWQ93443.1"/>
    </source>
</evidence>
<dbReference type="VEuPathDB" id="FungiDB:C8Q69DRAFT_508680"/>
<dbReference type="GeneID" id="39602281"/>
<keyword evidence="2" id="KW-1185">Reference proteome</keyword>
<dbReference type="AlphaFoldDB" id="A0A443HNP2"/>
<organism evidence="1 2">
    <name type="scientific">Byssochlamys spectabilis</name>
    <name type="common">Paecilomyces variotii</name>
    <dbReference type="NCBI Taxonomy" id="264951"/>
    <lineage>
        <taxon>Eukaryota</taxon>
        <taxon>Fungi</taxon>
        <taxon>Dikarya</taxon>
        <taxon>Ascomycota</taxon>
        <taxon>Pezizomycotina</taxon>
        <taxon>Eurotiomycetes</taxon>
        <taxon>Eurotiomycetidae</taxon>
        <taxon>Eurotiales</taxon>
        <taxon>Thermoascaceae</taxon>
        <taxon>Paecilomyces</taxon>
    </lineage>
</organism>
<dbReference type="RefSeq" id="XP_028483088.1">
    <property type="nucleotide sequence ID" value="XM_028633004.1"/>
</dbReference>
<reference evidence="1 2" key="1">
    <citation type="journal article" date="2018" name="Front. Microbiol.">
        <title>Genomic and genetic insights into a cosmopolitan fungus, Paecilomyces variotii (Eurotiales).</title>
        <authorList>
            <person name="Urquhart A.S."/>
            <person name="Mondo S.J."/>
            <person name="Makela M.R."/>
            <person name="Hane J.K."/>
            <person name="Wiebenga A."/>
            <person name="He G."/>
            <person name="Mihaltcheva S."/>
            <person name="Pangilinan J."/>
            <person name="Lipzen A."/>
            <person name="Barry K."/>
            <person name="de Vries R.P."/>
            <person name="Grigoriev I.V."/>
            <person name="Idnurm A."/>
        </authorList>
    </citation>
    <scope>NUCLEOTIDE SEQUENCE [LARGE SCALE GENOMIC DNA]</scope>
    <source>
        <strain evidence="1 2">CBS 101075</strain>
    </source>
</reference>
<sequence>MADGLNDARAVRVAELINDYRTLQLHISQQRMEVPAEEQHEEGFAVMRECLDAAQRLLSSQYNLASIQNQGADDEAQKVQLQRVILDGSVRRFQAHKIYLRIAAARRWAINRANVLRGERPSERHAAQLRRINDILREELANITDQHVVSDLHTADVRAGHWLDDDPSLATILNYVRSQS</sequence>
<name>A0A443HNP2_BYSSP</name>
<accession>A0A443HNP2</accession>
<dbReference type="Proteomes" id="UP000283841">
    <property type="component" value="Unassembled WGS sequence"/>
</dbReference>
<comment type="caution">
    <text evidence="1">The sequence shown here is derived from an EMBL/GenBank/DDBJ whole genome shotgun (WGS) entry which is preliminary data.</text>
</comment>